<dbReference type="Gene3D" id="2.20.25.10">
    <property type="match status" value="1"/>
</dbReference>
<organism evidence="1 2">
    <name type="scientific">Dermacoccus abyssi</name>
    <dbReference type="NCBI Taxonomy" id="322596"/>
    <lineage>
        <taxon>Bacteria</taxon>
        <taxon>Bacillati</taxon>
        <taxon>Actinomycetota</taxon>
        <taxon>Actinomycetes</taxon>
        <taxon>Micrococcales</taxon>
        <taxon>Dermacoccaceae</taxon>
        <taxon>Dermacoccus</taxon>
    </lineage>
</organism>
<sequence>MNRGVTIEPWLREILRCPVTHSELVDGVDDGGEPVLVATEADAERGGRLQYPIRDGIPVFLVDEATVLPTEA</sequence>
<accession>A0A417Z3P0</accession>
<evidence type="ECO:0000313" key="1">
    <source>
        <dbReference type="EMBL" id="RHW45354.1"/>
    </source>
</evidence>
<evidence type="ECO:0000313" key="2">
    <source>
        <dbReference type="Proteomes" id="UP000285376"/>
    </source>
</evidence>
<dbReference type="RefSeq" id="WP_047311899.1">
    <property type="nucleotide sequence ID" value="NZ_CBCRVH010000007.1"/>
</dbReference>
<gene>
    <name evidence="1" type="ORF">D1832_09585</name>
</gene>
<dbReference type="EMBL" id="QWLM01000010">
    <property type="protein sequence ID" value="RHW45354.1"/>
    <property type="molecule type" value="Genomic_DNA"/>
</dbReference>
<proteinExistence type="predicted"/>
<dbReference type="Proteomes" id="UP000285376">
    <property type="component" value="Unassembled WGS sequence"/>
</dbReference>
<comment type="caution">
    <text evidence="1">The sequence shown here is derived from an EMBL/GenBank/DDBJ whole genome shotgun (WGS) entry which is preliminary data.</text>
</comment>
<dbReference type="SUPFAM" id="SSF158997">
    <property type="entry name" value="Trm112p-like"/>
    <property type="match status" value="1"/>
</dbReference>
<reference evidence="1 2" key="1">
    <citation type="submission" date="2018-08" db="EMBL/GenBank/DDBJ databases">
        <title>Whole genome sequence analysis of Dermacoccus abyssi bacteria isolated from Deep Mariana trench Micromonospora spp reveals genes involved in the environmental adaptation and production of secondary metabolites.</title>
        <authorList>
            <person name="Abdel-Mageed W.M."/>
            <person name="Lehri B."/>
            <person name="Nouioui I."/>
            <person name="Goodfellow I."/>
            <person name="Jaspars M."/>
            <person name="Karlyshev A."/>
        </authorList>
    </citation>
    <scope>NUCLEOTIDE SEQUENCE [LARGE SCALE GENOMIC DNA]</scope>
    <source>
        <strain evidence="1 2">MT1.1</strain>
    </source>
</reference>
<dbReference type="AlphaFoldDB" id="A0A417Z3P0"/>
<name>A0A417Z3P0_9MICO</name>
<protein>
    <submittedName>
        <fullName evidence="1">Uncharacterized protein</fullName>
    </submittedName>
</protein>